<dbReference type="PROSITE" id="PS00211">
    <property type="entry name" value="ABC_TRANSPORTER_1"/>
    <property type="match status" value="1"/>
</dbReference>
<evidence type="ECO:0000256" key="3">
    <source>
        <dbReference type="ARBA" id="ARBA00022475"/>
    </source>
</evidence>
<protein>
    <recommendedName>
        <fullName evidence="2 11">Cell division ATP-binding protein FtsE</fullName>
    </recommendedName>
</protein>
<feature type="region of interest" description="Disordered" evidence="12">
    <location>
        <begin position="360"/>
        <end position="426"/>
    </location>
</feature>
<dbReference type="eggNOG" id="COG2884">
    <property type="taxonomic scope" value="Bacteria"/>
</dbReference>
<name>W4N7L6_9BIFI</name>
<sequence>MSSAVPQPKRQKRNQRGITMALISLDHVSKVYPKGTRPALDDINLSINRGDFVFLVGASGSGKTTLLSLLLREEEATDGEIRVAGNDLRRLAPRQVPFYRRTIGFIFQDYKLLNNKTVWENVAFALEVIGTSRSTIKSLVPKVLETVGLTGKENSYPHELSGGEAQRVAIARAYVNHPQILLADEPTGNLDPTTSLGIMEVLDAINRTGTTIVMATHNEEIVNSMRKRVVELHTGRIVRDEQQGSYDSALYFPDAEVESKSHQALGASDNDQRYRAPNAIESGQHMDVEGETRVETAANAVDAITQTLSSGAGDEGIARLASSVHSGRTGRYGDAFASPEDTMTWGKGLKLDEIDEHEGEAGAVNEPPAPPKAPESESSVKDGTAAASEATGADESLNPPVPPAPPASAGDAEQKQEAEEAQKEND</sequence>
<dbReference type="GO" id="GO:0022857">
    <property type="term" value="F:transmembrane transporter activity"/>
    <property type="evidence" value="ECO:0007669"/>
    <property type="project" value="TreeGrafter"/>
</dbReference>
<reference evidence="14 15" key="1">
    <citation type="journal article" date="2014" name="Genome Announc.">
        <title>The Genome Sequence of Bifidobacterium moukalabense DSM 27321 Highlights the Close Phylogenetic Relatedness with the Bifidobacterium dentium Taxon.</title>
        <authorList>
            <person name="Lugli G.A."/>
            <person name="Duranti S."/>
            <person name="Milani C."/>
            <person name="Turroni F."/>
            <person name="Viappiani A."/>
            <person name="Mangifesta M."/>
            <person name="van Sinderen D."/>
            <person name="Ventura M."/>
        </authorList>
    </citation>
    <scope>NUCLEOTIDE SEQUENCE [LARGE SCALE GENOMIC DNA]</scope>
    <source>
        <strain evidence="14 15">DSM 27321</strain>
    </source>
</reference>
<evidence type="ECO:0000256" key="5">
    <source>
        <dbReference type="ARBA" id="ARBA00022741"/>
    </source>
</evidence>
<dbReference type="GO" id="GO:0005886">
    <property type="term" value="C:plasma membrane"/>
    <property type="evidence" value="ECO:0007669"/>
    <property type="project" value="UniProtKB-SubCell"/>
</dbReference>
<keyword evidence="15" id="KW-1185">Reference proteome</keyword>
<dbReference type="PATRIC" id="fig|1435051.3.peg.1890"/>
<comment type="subunit">
    <text evidence="10 11">Homodimer. Forms a membrane-associated complex with FtsX.</text>
</comment>
<dbReference type="EMBL" id="AZMV01000007">
    <property type="protein sequence ID" value="ETY71034.1"/>
    <property type="molecule type" value="Genomic_DNA"/>
</dbReference>
<evidence type="ECO:0000256" key="7">
    <source>
        <dbReference type="ARBA" id="ARBA00023136"/>
    </source>
</evidence>
<dbReference type="FunFam" id="3.40.50.300:FF:000056">
    <property type="entry name" value="Cell division ATP-binding protein FtsE"/>
    <property type="match status" value="1"/>
</dbReference>
<evidence type="ECO:0000259" key="13">
    <source>
        <dbReference type="PROSITE" id="PS50893"/>
    </source>
</evidence>
<dbReference type="GO" id="GO:0016887">
    <property type="term" value="F:ATP hydrolysis activity"/>
    <property type="evidence" value="ECO:0007669"/>
    <property type="project" value="InterPro"/>
</dbReference>
<gene>
    <name evidence="11" type="primary">ftsE</name>
    <name evidence="14" type="ORF">BMOU_1897</name>
</gene>
<dbReference type="AlphaFoldDB" id="W4N7L6"/>
<evidence type="ECO:0000256" key="8">
    <source>
        <dbReference type="ARBA" id="ARBA00023306"/>
    </source>
</evidence>
<dbReference type="InterPro" id="IPR015854">
    <property type="entry name" value="ABC_transpr_LolD-like"/>
</dbReference>
<dbReference type="STRING" id="1435051.BMOU_1897"/>
<dbReference type="InterPro" id="IPR017871">
    <property type="entry name" value="ABC_transporter-like_CS"/>
</dbReference>
<evidence type="ECO:0000256" key="2">
    <source>
        <dbReference type="ARBA" id="ARBA00020019"/>
    </source>
</evidence>
<dbReference type="InterPro" id="IPR003593">
    <property type="entry name" value="AAA+_ATPase"/>
</dbReference>
<keyword evidence="7 11" id="KW-0472">Membrane</keyword>
<evidence type="ECO:0000313" key="14">
    <source>
        <dbReference type="EMBL" id="ETY71034.1"/>
    </source>
</evidence>
<dbReference type="GO" id="GO:0005524">
    <property type="term" value="F:ATP binding"/>
    <property type="evidence" value="ECO:0007669"/>
    <property type="project" value="UniProtKB-UniRule"/>
</dbReference>
<accession>W4N7L6</accession>
<dbReference type="Pfam" id="PF00005">
    <property type="entry name" value="ABC_tran"/>
    <property type="match status" value="1"/>
</dbReference>
<keyword evidence="4 11" id="KW-0132">Cell division</keyword>
<dbReference type="InterPro" id="IPR005286">
    <property type="entry name" value="Cell_div_FtsE"/>
</dbReference>
<dbReference type="SMART" id="SM00382">
    <property type="entry name" value="AAA"/>
    <property type="match status" value="1"/>
</dbReference>
<comment type="subcellular location">
    <subcellularLocation>
        <location evidence="11">Cell membrane</location>
        <topology evidence="11">Peripheral membrane protein</topology>
        <orientation evidence="11">Cytoplasmic side</orientation>
    </subcellularLocation>
</comment>
<keyword evidence="3 11" id="KW-1003">Cell membrane</keyword>
<comment type="similarity">
    <text evidence="1 11">Belongs to the ABC transporter superfamily.</text>
</comment>
<dbReference type="PANTHER" id="PTHR24220:SF470">
    <property type="entry name" value="CELL DIVISION ATP-BINDING PROTEIN FTSE"/>
    <property type="match status" value="1"/>
</dbReference>
<dbReference type="PROSITE" id="PS50893">
    <property type="entry name" value="ABC_TRANSPORTER_2"/>
    <property type="match status" value="1"/>
</dbReference>
<proteinExistence type="inferred from homology"/>
<dbReference type="Gene3D" id="3.40.50.300">
    <property type="entry name" value="P-loop containing nucleotide triphosphate hydrolases"/>
    <property type="match status" value="1"/>
</dbReference>
<evidence type="ECO:0000256" key="1">
    <source>
        <dbReference type="ARBA" id="ARBA00005417"/>
    </source>
</evidence>
<evidence type="ECO:0000256" key="4">
    <source>
        <dbReference type="ARBA" id="ARBA00022618"/>
    </source>
</evidence>
<feature type="compositionally biased region" description="Basic and acidic residues" evidence="12">
    <location>
        <begin position="412"/>
        <end position="426"/>
    </location>
</feature>
<evidence type="ECO:0000256" key="11">
    <source>
        <dbReference type="RuleBase" id="RU365094"/>
    </source>
</evidence>
<evidence type="ECO:0000256" key="10">
    <source>
        <dbReference type="ARBA" id="ARBA00063837"/>
    </source>
</evidence>
<comment type="function">
    <text evidence="9">Part of the ABC transporter FtsEX involved in cellular division. Has ATPase activity.</text>
</comment>
<dbReference type="PANTHER" id="PTHR24220">
    <property type="entry name" value="IMPORT ATP-BINDING PROTEIN"/>
    <property type="match status" value="1"/>
</dbReference>
<dbReference type="NCBIfam" id="TIGR02673">
    <property type="entry name" value="FtsE"/>
    <property type="match status" value="1"/>
</dbReference>
<dbReference type="GO" id="GO:0051301">
    <property type="term" value="P:cell division"/>
    <property type="evidence" value="ECO:0007669"/>
    <property type="project" value="UniProtKB-UniRule"/>
</dbReference>
<organism evidence="14 15">
    <name type="scientific">Bifidobacterium moukalabense DSM 27321</name>
    <dbReference type="NCBI Taxonomy" id="1435051"/>
    <lineage>
        <taxon>Bacteria</taxon>
        <taxon>Bacillati</taxon>
        <taxon>Actinomycetota</taxon>
        <taxon>Actinomycetes</taxon>
        <taxon>Bifidobacteriales</taxon>
        <taxon>Bifidobacteriaceae</taxon>
        <taxon>Bifidobacterium</taxon>
    </lineage>
</organism>
<evidence type="ECO:0000256" key="6">
    <source>
        <dbReference type="ARBA" id="ARBA00022840"/>
    </source>
</evidence>
<comment type="caution">
    <text evidence="14">The sequence shown here is derived from an EMBL/GenBank/DDBJ whole genome shotgun (WGS) entry which is preliminary data.</text>
</comment>
<feature type="domain" description="ABC transporter" evidence="13">
    <location>
        <begin position="23"/>
        <end position="259"/>
    </location>
</feature>
<dbReference type="Proteomes" id="UP000019155">
    <property type="component" value="Unassembled WGS sequence"/>
</dbReference>
<evidence type="ECO:0000313" key="15">
    <source>
        <dbReference type="Proteomes" id="UP000019155"/>
    </source>
</evidence>
<dbReference type="InterPro" id="IPR003439">
    <property type="entry name" value="ABC_transporter-like_ATP-bd"/>
</dbReference>
<keyword evidence="6 11" id="KW-0067">ATP-binding</keyword>
<evidence type="ECO:0000256" key="12">
    <source>
        <dbReference type="SAM" id="MobiDB-lite"/>
    </source>
</evidence>
<evidence type="ECO:0000256" key="9">
    <source>
        <dbReference type="ARBA" id="ARBA00054718"/>
    </source>
</evidence>
<keyword evidence="5 11" id="KW-0547">Nucleotide-binding</keyword>
<dbReference type="SUPFAM" id="SSF52540">
    <property type="entry name" value="P-loop containing nucleoside triphosphate hydrolases"/>
    <property type="match status" value="1"/>
</dbReference>
<dbReference type="InterPro" id="IPR027417">
    <property type="entry name" value="P-loop_NTPase"/>
</dbReference>
<keyword evidence="8 11" id="KW-0131">Cell cycle</keyword>